<dbReference type="InterPro" id="IPR025540">
    <property type="entry name" value="FlK"/>
</dbReference>
<dbReference type="EC" id="3.1.2.29" evidence="4"/>
<sequence length="132" mass="14007">MDRQLNVGIQGEARLTVDESDTAIAYGSGTVSVLATPALIALLENAAQNSVAPFLEAGNTTVGTMVNIKHLAATPVGLNVVAVSRLTELDGRRLVFEVEARDEVEVVATGVHERFIIKADSFMKRAANKSKS</sequence>
<feature type="active site" evidence="1">
    <location>
        <position position="36"/>
    </location>
</feature>
<evidence type="ECO:0000259" key="3">
    <source>
        <dbReference type="Pfam" id="PF22636"/>
    </source>
</evidence>
<dbReference type="InterPro" id="IPR054485">
    <property type="entry name" value="FlK-like_dom"/>
</dbReference>
<gene>
    <name evidence="4" type="primary">flK</name>
    <name evidence="4" type="ORF">Psch_02423</name>
</gene>
<dbReference type="Proteomes" id="UP000298324">
    <property type="component" value="Unassembled WGS sequence"/>
</dbReference>
<feature type="domain" description="Fluoroacetyl-CoA-specific thioesterase-like" evidence="3">
    <location>
        <begin position="17"/>
        <end position="119"/>
    </location>
</feature>
<dbReference type="PANTHER" id="PTHR36934">
    <property type="entry name" value="BLR0278 PROTEIN"/>
    <property type="match status" value="1"/>
</dbReference>
<dbReference type="GO" id="GO:0016787">
    <property type="term" value="F:hydrolase activity"/>
    <property type="evidence" value="ECO:0007669"/>
    <property type="project" value="UniProtKB-KW"/>
</dbReference>
<feature type="active site" evidence="1">
    <location>
        <position position="44"/>
    </location>
</feature>
<comment type="caution">
    <text evidence="4">The sequence shown here is derived from an EMBL/GenBank/DDBJ whole genome shotgun (WGS) entry which is preliminary data.</text>
</comment>
<dbReference type="RefSeq" id="WP_190240453.1">
    <property type="nucleotide sequence ID" value="NZ_QFGA01000002.1"/>
</dbReference>
<dbReference type="PIRSF" id="PIRSF014972">
    <property type="entry name" value="FlK"/>
    <property type="match status" value="1"/>
</dbReference>
<keyword evidence="4" id="KW-0378">Hydrolase</keyword>
<evidence type="ECO:0000313" key="5">
    <source>
        <dbReference type="Proteomes" id="UP000298324"/>
    </source>
</evidence>
<evidence type="ECO:0000256" key="2">
    <source>
        <dbReference type="PIRSR" id="PIRSR014972-2"/>
    </source>
</evidence>
<evidence type="ECO:0000313" key="4">
    <source>
        <dbReference type="EMBL" id="TEB05382.1"/>
    </source>
</evidence>
<reference evidence="4 5" key="1">
    <citation type="journal article" date="2018" name="Environ. Microbiol.">
        <title>Novel energy conservation strategies and behaviour of Pelotomaculum schinkii driving syntrophic propionate catabolism.</title>
        <authorList>
            <person name="Hidalgo-Ahumada C.A.P."/>
            <person name="Nobu M.K."/>
            <person name="Narihiro T."/>
            <person name="Tamaki H."/>
            <person name="Liu W.T."/>
            <person name="Kamagata Y."/>
            <person name="Stams A.J.M."/>
            <person name="Imachi H."/>
            <person name="Sousa D.Z."/>
        </authorList>
    </citation>
    <scope>NUCLEOTIDE SEQUENCE [LARGE SCALE GENOMIC DNA]</scope>
    <source>
        <strain evidence="4 5">HH</strain>
    </source>
</reference>
<dbReference type="PANTHER" id="PTHR36934:SF1">
    <property type="entry name" value="THIOESTERASE DOMAIN-CONTAINING PROTEIN"/>
    <property type="match status" value="1"/>
</dbReference>
<proteinExistence type="predicted"/>
<dbReference type="SUPFAM" id="SSF54637">
    <property type="entry name" value="Thioesterase/thiol ester dehydrase-isomerase"/>
    <property type="match status" value="1"/>
</dbReference>
<organism evidence="4 5">
    <name type="scientific">Pelotomaculum schinkii</name>
    <dbReference type="NCBI Taxonomy" id="78350"/>
    <lineage>
        <taxon>Bacteria</taxon>
        <taxon>Bacillati</taxon>
        <taxon>Bacillota</taxon>
        <taxon>Clostridia</taxon>
        <taxon>Eubacteriales</taxon>
        <taxon>Desulfotomaculaceae</taxon>
        <taxon>Pelotomaculum</taxon>
    </lineage>
</organism>
<dbReference type="AlphaFoldDB" id="A0A4Y7R9C4"/>
<accession>A0A4Y7R9C4</accession>
<feature type="binding site" evidence="2">
    <location>
        <position position="114"/>
    </location>
    <ligand>
        <name>substrate</name>
    </ligand>
</feature>
<dbReference type="InterPro" id="IPR029069">
    <property type="entry name" value="HotDog_dom_sf"/>
</dbReference>
<dbReference type="EMBL" id="QFGA01000002">
    <property type="protein sequence ID" value="TEB05382.1"/>
    <property type="molecule type" value="Genomic_DNA"/>
</dbReference>
<keyword evidence="5" id="KW-1185">Reference proteome</keyword>
<dbReference type="Pfam" id="PF22636">
    <property type="entry name" value="FlK"/>
    <property type="match status" value="1"/>
</dbReference>
<feature type="active site" evidence="1">
    <location>
        <position position="70"/>
    </location>
</feature>
<protein>
    <submittedName>
        <fullName evidence="4">Fluoroacetyl-CoA thioesterase</fullName>
        <ecNumber evidence="4">3.1.2.29</ecNumber>
    </submittedName>
</protein>
<feature type="binding site" evidence="2">
    <location>
        <position position="63"/>
    </location>
    <ligand>
        <name>substrate</name>
    </ligand>
</feature>
<name>A0A4Y7R9C4_9FIRM</name>
<dbReference type="Gene3D" id="3.10.129.10">
    <property type="entry name" value="Hotdog Thioesterase"/>
    <property type="match status" value="1"/>
</dbReference>
<evidence type="ECO:0000256" key="1">
    <source>
        <dbReference type="PIRSR" id="PIRSR014972-1"/>
    </source>
</evidence>
<feature type="binding site" evidence="2">
    <location>
        <position position="63"/>
    </location>
    <ligand>
        <name>CoA</name>
        <dbReference type="ChEBI" id="CHEBI:57287"/>
    </ligand>
</feature>